<evidence type="ECO:0000313" key="4">
    <source>
        <dbReference type="Proteomes" id="UP000256709"/>
    </source>
</evidence>
<proteinExistence type="inferred from homology"/>
<dbReference type="InterPro" id="IPR007712">
    <property type="entry name" value="RelE/ParE_toxin"/>
</dbReference>
<dbReference type="PANTHER" id="PTHR35601">
    <property type="entry name" value="TOXIN RELE"/>
    <property type="match status" value="1"/>
</dbReference>
<name>A0A3E0VB65_9MICO</name>
<evidence type="ECO:0000256" key="1">
    <source>
        <dbReference type="ARBA" id="ARBA00006226"/>
    </source>
</evidence>
<dbReference type="AlphaFoldDB" id="A0A3E0VB65"/>
<dbReference type="Gene3D" id="3.30.2310.20">
    <property type="entry name" value="RelE-like"/>
    <property type="match status" value="1"/>
</dbReference>
<protein>
    <submittedName>
        <fullName evidence="3">Addiction module toxin RelE</fullName>
    </submittedName>
</protein>
<dbReference type="OrthoDB" id="5326046at2"/>
<evidence type="ECO:0000256" key="2">
    <source>
        <dbReference type="ARBA" id="ARBA00022649"/>
    </source>
</evidence>
<dbReference type="EMBL" id="NBXA01000081">
    <property type="protein sequence ID" value="RFA06600.1"/>
    <property type="molecule type" value="Genomic_DNA"/>
</dbReference>
<dbReference type="PANTHER" id="PTHR35601:SF1">
    <property type="entry name" value="TOXIN RELE"/>
    <property type="match status" value="1"/>
</dbReference>
<dbReference type="Proteomes" id="UP000256709">
    <property type="component" value="Unassembled WGS sequence"/>
</dbReference>
<reference evidence="3 4" key="1">
    <citation type="submission" date="2017-04" db="EMBL/GenBank/DDBJ databases">
        <title>Comparative genome analysis of Subtercola boreus.</title>
        <authorList>
            <person name="Cho Y.-J."/>
            <person name="Cho A."/>
            <person name="Kim O.-S."/>
            <person name="Lee J.-I."/>
        </authorList>
    </citation>
    <scope>NUCLEOTIDE SEQUENCE [LARGE SCALE GENOMIC DNA]</scope>
    <source>
        <strain evidence="3 4">P27444</strain>
    </source>
</reference>
<comment type="similarity">
    <text evidence="1">Belongs to the RelE toxin family.</text>
</comment>
<sequence length="90" mass="10298">MSDALWRVEFDRVVVRALKKLDPSIARRVLKSLDDLSRLEDPAARCKALTGPYSGLWRIRVGDYRTILDIRRGELVIIALDIGNRATIYD</sequence>
<organism evidence="3 4">
    <name type="scientific">Subtercola boreus</name>
    <dbReference type="NCBI Taxonomy" id="120213"/>
    <lineage>
        <taxon>Bacteria</taxon>
        <taxon>Bacillati</taxon>
        <taxon>Actinomycetota</taxon>
        <taxon>Actinomycetes</taxon>
        <taxon>Micrococcales</taxon>
        <taxon>Microbacteriaceae</taxon>
        <taxon>Subtercola</taxon>
    </lineage>
</organism>
<keyword evidence="2" id="KW-1277">Toxin-antitoxin system</keyword>
<dbReference type="InterPro" id="IPR035093">
    <property type="entry name" value="RelE/ParE_toxin_dom_sf"/>
</dbReference>
<accession>A0A3E0VB65</accession>
<comment type="caution">
    <text evidence="3">The sequence shown here is derived from an EMBL/GenBank/DDBJ whole genome shotgun (WGS) entry which is preliminary data.</text>
</comment>
<evidence type="ECO:0000313" key="3">
    <source>
        <dbReference type="EMBL" id="RFA06600.1"/>
    </source>
</evidence>
<gene>
    <name evidence="3" type="ORF">B7R21_19360</name>
</gene>
<dbReference type="RefSeq" id="WP_116284895.1">
    <property type="nucleotide sequence ID" value="NZ_NBXA01000081.1"/>
</dbReference>
<dbReference type="SUPFAM" id="SSF143011">
    <property type="entry name" value="RelE-like"/>
    <property type="match status" value="1"/>
</dbReference>
<dbReference type="Pfam" id="PF05016">
    <property type="entry name" value="ParE_toxin"/>
    <property type="match status" value="1"/>
</dbReference>